<dbReference type="PANTHER" id="PTHR47990">
    <property type="entry name" value="2-OXOGLUTARATE (2OG) AND FE(II)-DEPENDENT OXYGENASE SUPERFAMILY PROTEIN-RELATED"/>
    <property type="match status" value="1"/>
</dbReference>
<evidence type="ECO:0000313" key="6">
    <source>
        <dbReference type="EMBL" id="RPA57473.1"/>
    </source>
</evidence>
<dbReference type="InterPro" id="IPR027443">
    <property type="entry name" value="IPNS-like_sf"/>
</dbReference>
<evidence type="ECO:0000256" key="1">
    <source>
        <dbReference type="ARBA" id="ARBA00004792"/>
    </source>
</evidence>
<evidence type="ECO:0000256" key="3">
    <source>
        <dbReference type="RuleBase" id="RU003682"/>
    </source>
</evidence>
<organism evidence="6 7">
    <name type="scientific">Gordonia oryzae</name>
    <dbReference type="NCBI Taxonomy" id="2487349"/>
    <lineage>
        <taxon>Bacteria</taxon>
        <taxon>Bacillati</taxon>
        <taxon>Actinomycetota</taxon>
        <taxon>Actinomycetes</taxon>
        <taxon>Mycobacteriales</taxon>
        <taxon>Gordoniaceae</taxon>
        <taxon>Gordonia</taxon>
    </lineage>
</organism>
<accession>A0A3N4G3G7</accession>
<dbReference type="OrthoDB" id="21825at2"/>
<comment type="pathway">
    <text evidence="1">Antibiotic biosynthesis.</text>
</comment>
<feature type="compositionally biased region" description="Polar residues" evidence="4">
    <location>
        <begin position="1"/>
        <end position="17"/>
    </location>
</feature>
<dbReference type="Gene3D" id="2.60.120.330">
    <property type="entry name" value="B-lactam Antibiotic, Isopenicillin N Synthase, Chain"/>
    <property type="match status" value="1"/>
</dbReference>
<dbReference type="PROSITE" id="PS51471">
    <property type="entry name" value="FE2OG_OXY"/>
    <property type="match status" value="1"/>
</dbReference>
<dbReference type="AlphaFoldDB" id="A0A3N4G3G7"/>
<sequence length="353" mass="40004">MNDTTTTVDIHTSATHTDPTHIPATPMAELTRESRMGDVGTETADREVRQISLADFAARRAEITEQLFSAATDIGFFQIVDHGIDMSVVNHAFTMSERFFALPQKIKERYPLKRGRNAGWEFMTQVRPSVGTPDQKESYQFTRPRMDGLWPTEDELAGFRCTLDDFESRCRKLAMSLLGCFADKLGFDREFFTRAHDPDVDTYQCTLRLLHYYRFPDELLDEPTIWRAGAHTDFDVLTLLFQRSGQGGLQVLPGAEADSQAWTPVDPSDEAITCNIGDMLMRWSDDTLPSNFHRVRAPRRGEYQGPRYTIAYFAQANTDVLIESAGGKYPPITAADYIAQRLSANFDATKSRR</sequence>
<evidence type="ECO:0000259" key="5">
    <source>
        <dbReference type="PROSITE" id="PS51471"/>
    </source>
</evidence>
<evidence type="ECO:0000256" key="2">
    <source>
        <dbReference type="ARBA" id="ARBA00023194"/>
    </source>
</evidence>
<dbReference type="GO" id="GO:0016491">
    <property type="term" value="F:oxidoreductase activity"/>
    <property type="evidence" value="ECO:0007669"/>
    <property type="project" value="UniProtKB-KW"/>
</dbReference>
<dbReference type="InterPro" id="IPR050231">
    <property type="entry name" value="Iron_ascorbate_oxido_reductase"/>
</dbReference>
<keyword evidence="2" id="KW-0045">Antibiotic biosynthesis</keyword>
<dbReference type="SUPFAM" id="SSF51197">
    <property type="entry name" value="Clavaminate synthase-like"/>
    <property type="match status" value="1"/>
</dbReference>
<keyword evidence="3" id="KW-0479">Metal-binding</keyword>
<dbReference type="RefSeq" id="WP_123932364.1">
    <property type="nucleotide sequence ID" value="NZ_JBPSDP010000017.1"/>
</dbReference>
<dbReference type="InterPro" id="IPR044861">
    <property type="entry name" value="IPNS-like_FE2OG_OXY"/>
</dbReference>
<dbReference type="GO" id="GO:0017000">
    <property type="term" value="P:antibiotic biosynthetic process"/>
    <property type="evidence" value="ECO:0007669"/>
    <property type="project" value="UniProtKB-KW"/>
</dbReference>
<comment type="caution">
    <text evidence="6">The sequence shown here is derived from an EMBL/GenBank/DDBJ whole genome shotgun (WGS) entry which is preliminary data.</text>
</comment>
<dbReference type="Pfam" id="PF14226">
    <property type="entry name" value="DIOX_N"/>
    <property type="match status" value="1"/>
</dbReference>
<keyword evidence="3" id="KW-0560">Oxidoreductase</keyword>
<evidence type="ECO:0000256" key="4">
    <source>
        <dbReference type="SAM" id="MobiDB-lite"/>
    </source>
</evidence>
<name>A0A3N4G3G7_9ACTN</name>
<keyword evidence="7" id="KW-1185">Reference proteome</keyword>
<dbReference type="GO" id="GO:0046872">
    <property type="term" value="F:metal ion binding"/>
    <property type="evidence" value="ECO:0007669"/>
    <property type="project" value="UniProtKB-KW"/>
</dbReference>
<dbReference type="Proteomes" id="UP000267536">
    <property type="component" value="Unassembled WGS sequence"/>
</dbReference>
<evidence type="ECO:0000313" key="7">
    <source>
        <dbReference type="Proteomes" id="UP000267536"/>
    </source>
</evidence>
<keyword evidence="3" id="KW-0408">Iron</keyword>
<reference evidence="6 7" key="1">
    <citation type="submission" date="2018-11" db="EMBL/GenBank/DDBJ databases">
        <title>Draft genome sequence of Gordonia sp. RS15-1S isolated from rice stems.</title>
        <authorList>
            <person name="Muangham S."/>
        </authorList>
    </citation>
    <scope>NUCLEOTIDE SEQUENCE [LARGE SCALE GENOMIC DNA]</scope>
    <source>
        <strain evidence="6 7">RS15-1S</strain>
    </source>
</reference>
<proteinExistence type="inferred from homology"/>
<gene>
    <name evidence="6" type="ORF">EF294_18310</name>
</gene>
<dbReference type="InterPro" id="IPR005123">
    <property type="entry name" value="Oxoglu/Fe-dep_dioxygenase_dom"/>
</dbReference>
<feature type="domain" description="Fe2OG dioxygenase" evidence="5">
    <location>
        <begin position="201"/>
        <end position="316"/>
    </location>
</feature>
<dbReference type="EMBL" id="RKMH01000016">
    <property type="protein sequence ID" value="RPA57473.1"/>
    <property type="molecule type" value="Genomic_DNA"/>
</dbReference>
<protein>
    <submittedName>
        <fullName evidence="6">Isopenicillin N synthase family oxygenase</fullName>
    </submittedName>
</protein>
<feature type="region of interest" description="Disordered" evidence="4">
    <location>
        <begin position="1"/>
        <end position="43"/>
    </location>
</feature>
<dbReference type="InterPro" id="IPR026992">
    <property type="entry name" value="DIOX_N"/>
</dbReference>
<dbReference type="Pfam" id="PF03171">
    <property type="entry name" value="2OG-FeII_Oxy"/>
    <property type="match status" value="1"/>
</dbReference>
<comment type="similarity">
    <text evidence="3">Belongs to the iron/ascorbate-dependent oxidoreductase family.</text>
</comment>